<dbReference type="EMBL" id="LR901277">
    <property type="protein sequence ID" value="CAD7248248.1"/>
    <property type="molecule type" value="Genomic_DNA"/>
</dbReference>
<evidence type="ECO:0000256" key="1">
    <source>
        <dbReference type="SAM" id="MobiDB-lite"/>
    </source>
</evidence>
<feature type="compositionally biased region" description="Basic and acidic residues" evidence="1">
    <location>
        <begin position="294"/>
        <end position="307"/>
    </location>
</feature>
<accession>A0A7R9A7N8</accession>
<protein>
    <submittedName>
        <fullName evidence="2">Uncharacterized protein</fullName>
    </submittedName>
</protein>
<feature type="region of interest" description="Disordered" evidence="1">
    <location>
        <begin position="192"/>
        <end position="307"/>
    </location>
</feature>
<keyword evidence="3" id="KW-1185">Reference proteome</keyword>
<evidence type="ECO:0000313" key="2">
    <source>
        <dbReference type="EMBL" id="CAD7248248.1"/>
    </source>
</evidence>
<dbReference type="Proteomes" id="UP000677054">
    <property type="component" value="Unassembled WGS sequence"/>
</dbReference>
<dbReference type="AlphaFoldDB" id="A0A7R9A7N8"/>
<proteinExistence type="predicted"/>
<feature type="compositionally biased region" description="Basic and acidic residues" evidence="1">
    <location>
        <begin position="208"/>
        <end position="236"/>
    </location>
</feature>
<organism evidence="2">
    <name type="scientific">Darwinula stevensoni</name>
    <dbReference type="NCBI Taxonomy" id="69355"/>
    <lineage>
        <taxon>Eukaryota</taxon>
        <taxon>Metazoa</taxon>
        <taxon>Ecdysozoa</taxon>
        <taxon>Arthropoda</taxon>
        <taxon>Crustacea</taxon>
        <taxon>Oligostraca</taxon>
        <taxon>Ostracoda</taxon>
        <taxon>Podocopa</taxon>
        <taxon>Podocopida</taxon>
        <taxon>Darwinulocopina</taxon>
        <taxon>Darwinuloidea</taxon>
        <taxon>Darwinulidae</taxon>
        <taxon>Darwinula</taxon>
    </lineage>
</organism>
<gene>
    <name evidence="2" type="ORF">DSTB1V02_LOCUS8068</name>
</gene>
<dbReference type="EMBL" id="CAJPEV010001760">
    <property type="protein sequence ID" value="CAG0894225.1"/>
    <property type="molecule type" value="Genomic_DNA"/>
</dbReference>
<evidence type="ECO:0000313" key="3">
    <source>
        <dbReference type="Proteomes" id="UP000677054"/>
    </source>
</evidence>
<sequence length="307" mass="34169">MDYLGIIGDLFVLAGAGEDPSLLRAAVADGSRKAEIMDEVEAHHNHHDDLRSRTAEDQWAKAPTETVVGGLPDEHREAEKRRNHFLARRETAKAKAAKRKRIHTFSQTDEELSVEELDQWIAEKQQMAAVISHRDWGILAERLRRDFERELQSKEDLEGLAKTLNELRMRWAAATGAEATAEVQRGCTRAQKKLKKSKSGLESTDCGEDPKGVRPQKLDDLRALESKMDSRGEAIAKRGNTVPADVFESEGPISSPPLDAGIIPLLHRGGRATAVDEEAPSPRFLRPSQQLLEEAGRERGIHSEDDL</sequence>
<reference evidence="2" key="1">
    <citation type="submission" date="2020-11" db="EMBL/GenBank/DDBJ databases">
        <authorList>
            <person name="Tran Van P."/>
        </authorList>
    </citation>
    <scope>NUCLEOTIDE SEQUENCE</scope>
</reference>
<name>A0A7R9A7N8_9CRUS</name>